<dbReference type="InterPro" id="IPR001054">
    <property type="entry name" value="A/G_cyclase"/>
</dbReference>
<keyword evidence="2" id="KW-0812">Transmembrane</keyword>
<evidence type="ECO:0000259" key="3">
    <source>
        <dbReference type="PROSITE" id="PS50125"/>
    </source>
</evidence>
<dbReference type="InterPro" id="IPR007890">
    <property type="entry name" value="CHASE2"/>
</dbReference>
<dbReference type="InterPro" id="IPR029787">
    <property type="entry name" value="Nucleotide_cyclase"/>
</dbReference>
<dbReference type="RefSeq" id="WP_110463081.1">
    <property type="nucleotide sequence ID" value="NZ_QKMR01000022.1"/>
</dbReference>
<dbReference type="SUPFAM" id="SSF55073">
    <property type="entry name" value="Nucleotide cyclase"/>
    <property type="match status" value="1"/>
</dbReference>
<comment type="similarity">
    <text evidence="1">Belongs to the adenylyl cyclase class-3 family.</text>
</comment>
<comment type="caution">
    <text evidence="4">The sequence shown here is derived from an EMBL/GenBank/DDBJ whole genome shotgun (WGS) entry which is preliminary data.</text>
</comment>
<keyword evidence="2" id="KW-0472">Membrane</keyword>
<dbReference type="OrthoDB" id="9806704at2"/>
<dbReference type="AlphaFoldDB" id="A0A318XIQ5"/>
<dbReference type="GO" id="GO:0004016">
    <property type="term" value="F:adenylate cyclase activity"/>
    <property type="evidence" value="ECO:0007669"/>
    <property type="project" value="UniProtKB-ARBA"/>
</dbReference>
<accession>A0A318XIQ5</accession>
<dbReference type="GO" id="GO:0006171">
    <property type="term" value="P:cAMP biosynthetic process"/>
    <property type="evidence" value="ECO:0007669"/>
    <property type="project" value="TreeGrafter"/>
</dbReference>
<dbReference type="CDD" id="cd07302">
    <property type="entry name" value="CHD"/>
    <property type="match status" value="1"/>
</dbReference>
<organism evidence="4 5">
    <name type="scientific">Ruminiclostridium sufflavum DSM 19573</name>
    <dbReference type="NCBI Taxonomy" id="1121337"/>
    <lineage>
        <taxon>Bacteria</taxon>
        <taxon>Bacillati</taxon>
        <taxon>Bacillota</taxon>
        <taxon>Clostridia</taxon>
        <taxon>Eubacteriales</taxon>
        <taxon>Oscillospiraceae</taxon>
        <taxon>Ruminiclostridium</taxon>
    </lineage>
</organism>
<evidence type="ECO:0000313" key="4">
    <source>
        <dbReference type="EMBL" id="PYG85811.1"/>
    </source>
</evidence>
<dbReference type="InterPro" id="IPR050697">
    <property type="entry name" value="Adenylyl/Guanylyl_Cyclase_3/4"/>
</dbReference>
<dbReference type="Proteomes" id="UP000248132">
    <property type="component" value="Unassembled WGS sequence"/>
</dbReference>
<feature type="transmembrane region" description="Helical" evidence="2">
    <location>
        <begin position="351"/>
        <end position="374"/>
    </location>
</feature>
<dbReference type="GO" id="GO:0035556">
    <property type="term" value="P:intracellular signal transduction"/>
    <property type="evidence" value="ECO:0007669"/>
    <property type="project" value="InterPro"/>
</dbReference>
<dbReference type="EMBL" id="QKMR01000022">
    <property type="protein sequence ID" value="PYG85811.1"/>
    <property type="molecule type" value="Genomic_DNA"/>
</dbReference>
<dbReference type="Gene3D" id="3.30.70.1230">
    <property type="entry name" value="Nucleotide cyclase"/>
    <property type="match status" value="1"/>
</dbReference>
<dbReference type="SMART" id="SM01080">
    <property type="entry name" value="CHASE2"/>
    <property type="match status" value="1"/>
</dbReference>
<dbReference type="PANTHER" id="PTHR43081:SF1">
    <property type="entry name" value="ADENYLATE CYCLASE, TERMINAL-DIFFERENTIATION SPECIFIC"/>
    <property type="match status" value="1"/>
</dbReference>
<name>A0A318XIQ5_9FIRM</name>
<sequence length="611" mass="67811">MNRLFGFLKRTWILFALIIIIGFLSFFDSARAIDRALQDYLYTVHSPARSQDIYVIGIDNETLDEIGPWGTWSRGIMGDLINTLNADPENAPAVIGIDIMYFGNKEDDRQGDQYLAQAAKDAGNVVAASEVVFGKEINDSGSFDFFVVDKIEQPYDELKDVTKQGFINTIPDLSDNKVRKSLHEVSYEGKDYFSFAYEIYKLYAGKNNISLKTEPRLDYRNQWNIEYASGDFGGYSLSRVLSGEIPPSEFKDGIVIVGPYSTGMQDGYFTPIDNNQLFGADIHANIVQCLIDNRFKHEAGRAVQTAALLALIILLYICFRRINIKLATLVFLAALFSGAVVPLLFYKNGIIISIIYNLFAVILLYSVCLIWNYILEISRRKRITDSFKKYVAPQVVETLVKDGLDELKLGGVRRDIAVLFVDIRGFSTMSERLKPEQVVEVLNDYLNLTATAIFKFGGTVDKFIGDATMAVFNAPLDIEHPVLSAVCAALEMMKGAKALSEESLAQYGTAVTFGIGINYGTAVVGNIGASFRMEYTAIGDTVNTAQRLESNAEPGQILISESVYEAVKTHAKVTSIGVIPLKGKREAVSVYQLDGLEDEEAEKELKLVNKA</sequence>
<reference evidence="4 5" key="1">
    <citation type="submission" date="2018-06" db="EMBL/GenBank/DDBJ databases">
        <title>Genomic Encyclopedia of Type Strains, Phase I: the one thousand microbial genomes (KMG-I) project.</title>
        <authorList>
            <person name="Kyrpides N."/>
        </authorList>
    </citation>
    <scope>NUCLEOTIDE SEQUENCE [LARGE SCALE GENOMIC DNA]</scope>
    <source>
        <strain evidence="4 5">DSM 19573</strain>
    </source>
</reference>
<feature type="domain" description="Guanylate cyclase" evidence="3">
    <location>
        <begin position="417"/>
        <end position="549"/>
    </location>
</feature>
<gene>
    <name evidence="4" type="ORF">LY28_03107</name>
</gene>
<evidence type="ECO:0000256" key="1">
    <source>
        <dbReference type="ARBA" id="ARBA00005381"/>
    </source>
</evidence>
<proteinExistence type="inferred from homology"/>
<dbReference type="PANTHER" id="PTHR43081">
    <property type="entry name" value="ADENYLATE CYCLASE, TERMINAL-DIFFERENTIATION SPECIFIC-RELATED"/>
    <property type="match status" value="1"/>
</dbReference>
<dbReference type="Pfam" id="PF05226">
    <property type="entry name" value="CHASE2"/>
    <property type="match status" value="1"/>
</dbReference>
<dbReference type="PROSITE" id="PS50125">
    <property type="entry name" value="GUANYLATE_CYCLASE_2"/>
    <property type="match status" value="1"/>
</dbReference>
<keyword evidence="2" id="KW-1133">Transmembrane helix</keyword>
<dbReference type="Pfam" id="PF00211">
    <property type="entry name" value="Guanylate_cyc"/>
    <property type="match status" value="1"/>
</dbReference>
<evidence type="ECO:0000256" key="2">
    <source>
        <dbReference type="SAM" id="Phobius"/>
    </source>
</evidence>
<keyword evidence="5" id="KW-1185">Reference proteome</keyword>
<evidence type="ECO:0000313" key="5">
    <source>
        <dbReference type="Proteomes" id="UP000248132"/>
    </source>
</evidence>
<protein>
    <submittedName>
        <fullName evidence="4">Adenylate cyclase</fullName>
    </submittedName>
</protein>
<dbReference type="SMART" id="SM00044">
    <property type="entry name" value="CYCc"/>
    <property type="match status" value="1"/>
</dbReference>
<feature type="transmembrane region" description="Helical" evidence="2">
    <location>
        <begin position="302"/>
        <end position="319"/>
    </location>
</feature>
<feature type="transmembrane region" description="Helical" evidence="2">
    <location>
        <begin position="326"/>
        <end position="345"/>
    </location>
</feature>